<dbReference type="InterPro" id="IPR016990">
    <property type="entry name" value="UCP032162_TM"/>
</dbReference>
<accession>A0A7X3S7J0</accession>
<protein>
    <submittedName>
        <fullName evidence="2">DUF2244 domain-containing protein</fullName>
    </submittedName>
</protein>
<dbReference type="Pfam" id="PF10003">
    <property type="entry name" value="DUF2244"/>
    <property type="match status" value="1"/>
</dbReference>
<dbReference type="EMBL" id="WUMV01000003">
    <property type="protein sequence ID" value="MXN64800.1"/>
    <property type="molecule type" value="Genomic_DNA"/>
</dbReference>
<reference evidence="2 3" key="1">
    <citation type="submission" date="2019-12" db="EMBL/GenBank/DDBJ databases">
        <authorList>
            <person name="Li M."/>
        </authorList>
    </citation>
    <scope>NUCLEOTIDE SEQUENCE [LARGE SCALE GENOMIC DNA]</scope>
    <source>
        <strain evidence="2 3">GBMRC 2046</strain>
    </source>
</reference>
<feature type="transmembrane region" description="Helical" evidence="1">
    <location>
        <begin position="41"/>
        <end position="59"/>
    </location>
</feature>
<evidence type="ECO:0000313" key="2">
    <source>
        <dbReference type="EMBL" id="MXN64800.1"/>
    </source>
</evidence>
<keyword evidence="1" id="KW-0812">Transmembrane</keyword>
<dbReference type="AlphaFoldDB" id="A0A7X3S7J0"/>
<dbReference type="RefSeq" id="WP_160775048.1">
    <property type="nucleotide sequence ID" value="NZ_WUMV01000003.1"/>
</dbReference>
<comment type="caution">
    <text evidence="2">The sequence shown here is derived from an EMBL/GenBank/DDBJ whole genome shotgun (WGS) entry which is preliminary data.</text>
</comment>
<dbReference type="PIRSF" id="PIRSF032162">
    <property type="entry name" value="UCP032162_imp"/>
    <property type="match status" value="1"/>
</dbReference>
<organism evidence="2 3">
    <name type="scientific">Stappia sediminis</name>
    <dbReference type="NCBI Taxonomy" id="2692190"/>
    <lineage>
        <taxon>Bacteria</taxon>
        <taxon>Pseudomonadati</taxon>
        <taxon>Pseudomonadota</taxon>
        <taxon>Alphaproteobacteria</taxon>
        <taxon>Hyphomicrobiales</taxon>
        <taxon>Stappiaceae</taxon>
        <taxon>Stappia</taxon>
    </lineage>
</organism>
<proteinExistence type="predicted"/>
<keyword evidence="3" id="KW-1185">Reference proteome</keyword>
<sequence>MTKSNGRSSDAREFDGGAETADRPFFSAVLTPHRSLGPKGFTVLMLVTGGVSFVAGLAFMAVGAWPVVGFLGLDVLLVWLAFRLNYRTARAFEEVSVSLTEIVIRKVSHYGKTEEYRFNPFWVRLAVSREEDEGVTRITLYSKGEHVPVGGFLNPDDRTSFAGAFQAALSAAKSGRIPRPAG</sequence>
<evidence type="ECO:0000313" key="3">
    <source>
        <dbReference type="Proteomes" id="UP000433101"/>
    </source>
</evidence>
<dbReference type="Proteomes" id="UP000433101">
    <property type="component" value="Unassembled WGS sequence"/>
</dbReference>
<feature type="transmembrane region" description="Helical" evidence="1">
    <location>
        <begin position="65"/>
        <end position="82"/>
    </location>
</feature>
<dbReference type="InterPro" id="IPR019253">
    <property type="entry name" value="DUF2244_TM"/>
</dbReference>
<keyword evidence="1" id="KW-1133">Transmembrane helix</keyword>
<gene>
    <name evidence="2" type="ORF">GR183_07765</name>
</gene>
<evidence type="ECO:0000256" key="1">
    <source>
        <dbReference type="SAM" id="Phobius"/>
    </source>
</evidence>
<name>A0A7X3S7J0_9HYPH</name>
<keyword evidence="1" id="KW-0472">Membrane</keyword>